<dbReference type="InterPro" id="IPR052715">
    <property type="entry name" value="RAYT_transposase"/>
</dbReference>
<reference evidence="2 3" key="1">
    <citation type="submission" date="2024-04" db="EMBL/GenBank/DDBJ databases">
        <title>Flavobacterium sp. DGU38 16S ribosomal RNA gene Genome sequencing and assembly.</title>
        <authorList>
            <person name="Park S."/>
        </authorList>
    </citation>
    <scope>NUCLEOTIDE SEQUENCE [LARGE SCALE GENOMIC DNA]</scope>
    <source>
        <strain evidence="2 3">DGU38</strain>
    </source>
</reference>
<dbReference type="SMART" id="SM01321">
    <property type="entry name" value="Y1_Tnp"/>
    <property type="match status" value="1"/>
</dbReference>
<dbReference type="Gene3D" id="3.30.70.1290">
    <property type="entry name" value="Transposase IS200-like"/>
    <property type="match status" value="1"/>
</dbReference>
<evidence type="ECO:0000259" key="1">
    <source>
        <dbReference type="SMART" id="SM01321"/>
    </source>
</evidence>
<dbReference type="EMBL" id="JBBYHS010000013">
    <property type="protein sequence ID" value="MEL1254748.1"/>
    <property type="molecule type" value="Genomic_DNA"/>
</dbReference>
<dbReference type="InterPro" id="IPR002686">
    <property type="entry name" value="Transposase_17"/>
</dbReference>
<keyword evidence="3" id="KW-1185">Reference proteome</keyword>
<organism evidence="2 3">
    <name type="scientific">Flavobacterium calami</name>
    <dbReference type="NCBI Taxonomy" id="3139144"/>
    <lineage>
        <taxon>Bacteria</taxon>
        <taxon>Pseudomonadati</taxon>
        <taxon>Bacteroidota</taxon>
        <taxon>Flavobacteriia</taxon>
        <taxon>Flavobacteriales</taxon>
        <taxon>Flavobacteriaceae</taxon>
        <taxon>Flavobacterium</taxon>
    </lineage>
</organism>
<proteinExistence type="predicted"/>
<gene>
    <name evidence="2" type="ORF">AAEO57_13240</name>
</gene>
<dbReference type="PANTHER" id="PTHR36966:SF1">
    <property type="entry name" value="REP-ASSOCIATED TYROSINE TRANSPOSASE"/>
    <property type="match status" value="1"/>
</dbReference>
<name>A0ABU9IQL9_9FLAO</name>
<accession>A0ABU9IQL9</accession>
<sequence>MDKFRNKYKIGSHRLRNWDYSSNALYFLTIVTQNRECILGDIIAGEIKLSEMGKIVENEFLKSFEIRNELFLHAYIIMPNHLHMIVEICHPGNESNDLIDNVQSHGHNVESQGDNVQPYGYDVEPHGRAVLQWQSIKPNRPVRLPKSISSFIAGFKSGVNTKIDDYIDEHHLPIPKYNKQNHFFQPNYHDHIVRNDFEYQRIADYIIQNPTVWENDKLNHKK</sequence>
<dbReference type="SUPFAM" id="SSF143422">
    <property type="entry name" value="Transposase IS200-like"/>
    <property type="match status" value="1"/>
</dbReference>
<comment type="caution">
    <text evidence="2">The sequence shown here is derived from an EMBL/GenBank/DDBJ whole genome shotgun (WGS) entry which is preliminary data.</text>
</comment>
<evidence type="ECO:0000313" key="2">
    <source>
        <dbReference type="EMBL" id="MEL1254748.1"/>
    </source>
</evidence>
<dbReference type="Proteomes" id="UP001485226">
    <property type="component" value="Unassembled WGS sequence"/>
</dbReference>
<feature type="domain" description="Transposase IS200-like" evidence="1">
    <location>
        <begin position="21"/>
        <end position="209"/>
    </location>
</feature>
<dbReference type="RefSeq" id="WP_341693370.1">
    <property type="nucleotide sequence ID" value="NZ_JBBYHS010000013.1"/>
</dbReference>
<dbReference type="InterPro" id="IPR036515">
    <property type="entry name" value="Transposase_17_sf"/>
</dbReference>
<evidence type="ECO:0000313" key="3">
    <source>
        <dbReference type="Proteomes" id="UP001485226"/>
    </source>
</evidence>
<protein>
    <submittedName>
        <fullName evidence="2">Transposase</fullName>
    </submittedName>
</protein>
<dbReference type="PANTHER" id="PTHR36966">
    <property type="entry name" value="REP-ASSOCIATED TYROSINE TRANSPOSASE"/>
    <property type="match status" value="1"/>
</dbReference>